<evidence type="ECO:0000313" key="2">
    <source>
        <dbReference type="Proteomes" id="UP000070444"/>
    </source>
</evidence>
<dbReference type="EMBL" id="KQ964515">
    <property type="protein sequence ID" value="KXN70000.1"/>
    <property type="molecule type" value="Genomic_DNA"/>
</dbReference>
<gene>
    <name evidence="1" type="ORF">CONCODRAFT_85547</name>
</gene>
<dbReference type="AlphaFoldDB" id="A0A137P4P9"/>
<dbReference type="CDD" id="cd12148">
    <property type="entry name" value="fungal_TF_MHR"/>
    <property type="match status" value="1"/>
</dbReference>
<sequence length="533" mass="61669">MNVECIYNYNPEGKRPYHHIITNKFDNCVKKFENLLDIVDNASLVKRGTKEQVLNWITNENDYKNLQYFLQDDLGFIYLNLNTLNYATKREKIFPCSMAEQMVEIFISNIYPTHPFINLEKIYQLSRCPMDNNPLLISILFRTQLLLSNLQSPNKPINMEDLYFYKLACHHLSNTDIVSLEILQAHLLLAGIESQYLAAPAKMRLPKCIQMGNILNIFDFDSINQSNDSVKTKLEKCATGFFSSIVDNRLSFVYKVPKFKVNRNYLANINLDTTHIDSQIQNAKFWTNAMLLHLYLSDYMINIVKIQAHVKKYISDPDISPLELDHIYSLRTILTFASTSTISQLPSNLLSDPTPTQDPNHNEKVILSFNYLFLKLYLCDLGDLISRSQYYQKHKMPESVEELLNIRNHRLMICEKVLTFVNRDAPKFGTDQFSAMTPPPSPVDSVNVTFHPLELADVKITFVYFIVVQSFVSRGSFLYSTRLLNIVNKLKILSPIWPITKGLYDLVSGQNFQYSYTVTVRDLPKPRIKAEID</sequence>
<name>A0A137P4P9_CONC2</name>
<keyword evidence="2" id="KW-1185">Reference proteome</keyword>
<protein>
    <submittedName>
        <fullName evidence="1">Uncharacterized protein</fullName>
    </submittedName>
</protein>
<dbReference type="Proteomes" id="UP000070444">
    <property type="component" value="Unassembled WGS sequence"/>
</dbReference>
<reference evidence="1 2" key="1">
    <citation type="journal article" date="2015" name="Genome Biol. Evol.">
        <title>Phylogenomic analyses indicate that early fungi evolved digesting cell walls of algal ancestors of land plants.</title>
        <authorList>
            <person name="Chang Y."/>
            <person name="Wang S."/>
            <person name="Sekimoto S."/>
            <person name="Aerts A.L."/>
            <person name="Choi C."/>
            <person name="Clum A."/>
            <person name="LaButti K.M."/>
            <person name="Lindquist E.A."/>
            <person name="Yee Ngan C."/>
            <person name="Ohm R.A."/>
            <person name="Salamov A.A."/>
            <person name="Grigoriev I.V."/>
            <person name="Spatafora J.W."/>
            <person name="Berbee M.L."/>
        </authorList>
    </citation>
    <scope>NUCLEOTIDE SEQUENCE [LARGE SCALE GENOMIC DNA]</scope>
    <source>
        <strain evidence="1 2">NRRL 28638</strain>
    </source>
</reference>
<evidence type="ECO:0000313" key="1">
    <source>
        <dbReference type="EMBL" id="KXN70000.1"/>
    </source>
</evidence>
<proteinExistence type="predicted"/>
<accession>A0A137P4P9</accession>
<organism evidence="1 2">
    <name type="scientific">Conidiobolus coronatus (strain ATCC 28846 / CBS 209.66 / NRRL 28638)</name>
    <name type="common">Delacroixia coronata</name>
    <dbReference type="NCBI Taxonomy" id="796925"/>
    <lineage>
        <taxon>Eukaryota</taxon>
        <taxon>Fungi</taxon>
        <taxon>Fungi incertae sedis</taxon>
        <taxon>Zoopagomycota</taxon>
        <taxon>Entomophthoromycotina</taxon>
        <taxon>Entomophthoromycetes</taxon>
        <taxon>Entomophthorales</taxon>
        <taxon>Ancylistaceae</taxon>
        <taxon>Conidiobolus</taxon>
    </lineage>
</organism>